<organism evidence="1 2">
    <name type="scientific">Cysteiniphilum litorale</name>
    <dbReference type="NCBI Taxonomy" id="2056700"/>
    <lineage>
        <taxon>Bacteria</taxon>
        <taxon>Pseudomonadati</taxon>
        <taxon>Pseudomonadota</taxon>
        <taxon>Gammaproteobacteria</taxon>
        <taxon>Thiotrichales</taxon>
        <taxon>Fastidiosibacteraceae</taxon>
        <taxon>Cysteiniphilum</taxon>
    </lineage>
</organism>
<dbReference type="RefSeq" id="WP_117001795.1">
    <property type="nucleotide sequence ID" value="NZ_BMJS01000006.1"/>
</dbReference>
<accession>A0A8J3E8S3</accession>
<dbReference type="Proteomes" id="UP000636949">
    <property type="component" value="Unassembled WGS sequence"/>
</dbReference>
<dbReference type="AlphaFoldDB" id="A0A8J3E8S3"/>
<dbReference type="SUPFAM" id="SSF56925">
    <property type="entry name" value="OMPA-like"/>
    <property type="match status" value="1"/>
</dbReference>
<reference evidence="1" key="1">
    <citation type="journal article" date="2014" name="Int. J. Syst. Evol. Microbiol.">
        <title>Complete genome sequence of Corynebacterium casei LMG S-19264T (=DSM 44701T), isolated from a smear-ripened cheese.</title>
        <authorList>
            <consortium name="US DOE Joint Genome Institute (JGI-PGF)"/>
            <person name="Walter F."/>
            <person name="Albersmeier A."/>
            <person name="Kalinowski J."/>
            <person name="Ruckert C."/>
        </authorList>
    </citation>
    <scope>NUCLEOTIDE SEQUENCE</scope>
    <source>
        <strain evidence="1">CGMCC 1.15758</strain>
    </source>
</reference>
<reference evidence="1" key="2">
    <citation type="submission" date="2020-09" db="EMBL/GenBank/DDBJ databases">
        <authorList>
            <person name="Sun Q."/>
            <person name="Zhou Y."/>
        </authorList>
    </citation>
    <scope>NUCLEOTIDE SEQUENCE</scope>
    <source>
        <strain evidence="1">CGMCC 1.15758</strain>
    </source>
</reference>
<dbReference type="InterPro" id="IPR011250">
    <property type="entry name" value="OMP/PagP_B-barrel"/>
</dbReference>
<gene>
    <name evidence="1" type="ORF">GCM10010995_08660</name>
</gene>
<dbReference type="PROSITE" id="PS51257">
    <property type="entry name" value="PROKAR_LIPOPROTEIN"/>
    <property type="match status" value="1"/>
</dbReference>
<evidence type="ECO:0000313" key="2">
    <source>
        <dbReference type="Proteomes" id="UP000636949"/>
    </source>
</evidence>
<dbReference type="EMBL" id="BMJS01000006">
    <property type="protein sequence ID" value="GGF93734.1"/>
    <property type="molecule type" value="Genomic_DNA"/>
</dbReference>
<keyword evidence="2" id="KW-1185">Reference proteome</keyword>
<sequence>MMIKRKTKQIIQVAVVAGCISTVTLLLPNIVNAERQDMAVNGVFNQEYMGYQTALNHNNFLMVNGGFSVFGTPSGANSSSQIPLALNIGGGQRSKLTDRIYLGYELALGHLGSQKVTTNDSHTMHQFELSAVATGTFFFNPYLEMHLKGGLGYQLNLGSPSAMKGVNVVLGAGSGFYINSDNVVTADLTYYSGSNALDSAQRFTTITVGISHYF</sequence>
<comment type="caution">
    <text evidence="1">The sequence shown here is derived from an EMBL/GenBank/DDBJ whole genome shotgun (WGS) entry which is preliminary data.</text>
</comment>
<name>A0A8J3E8S3_9GAMM</name>
<evidence type="ECO:0008006" key="3">
    <source>
        <dbReference type="Google" id="ProtNLM"/>
    </source>
</evidence>
<protein>
    <recommendedName>
        <fullName evidence="3">Outer membrane protein beta-barrel domain-containing protein</fullName>
    </recommendedName>
</protein>
<evidence type="ECO:0000313" key="1">
    <source>
        <dbReference type="EMBL" id="GGF93734.1"/>
    </source>
</evidence>
<proteinExistence type="predicted"/>